<evidence type="ECO:0000256" key="5">
    <source>
        <dbReference type="ARBA" id="ARBA00022989"/>
    </source>
</evidence>
<feature type="transmembrane region" description="Helical" evidence="7">
    <location>
        <begin position="314"/>
        <end position="338"/>
    </location>
</feature>
<reference evidence="9 11" key="2">
    <citation type="submission" date="2016-01" db="EMBL/GenBank/DDBJ databases">
        <title>The new phylogeny of the genus Mycobacterium.</title>
        <authorList>
            <person name="Tarcisio F."/>
            <person name="Conor M."/>
            <person name="Antonella G."/>
            <person name="Elisabetta G."/>
            <person name="Giulia F.S."/>
            <person name="Sara T."/>
            <person name="Anna F."/>
            <person name="Clotilde B."/>
            <person name="Roberto B."/>
            <person name="Veronica D.S."/>
            <person name="Fabio R."/>
            <person name="Monica P."/>
            <person name="Olivier J."/>
            <person name="Enrico T."/>
            <person name="Nicola S."/>
        </authorList>
    </citation>
    <scope>NUCLEOTIDE SEQUENCE [LARGE SCALE GENOMIC DNA]</scope>
    <source>
        <strain evidence="9 11">ATCC 700010</strain>
    </source>
</reference>
<evidence type="ECO:0000256" key="4">
    <source>
        <dbReference type="ARBA" id="ARBA00022692"/>
    </source>
</evidence>
<feature type="transmembrane region" description="Helical" evidence="7">
    <location>
        <begin position="155"/>
        <end position="174"/>
    </location>
</feature>
<dbReference type="EMBL" id="LGTW01000001">
    <property type="protein sequence ID" value="KWX26061.1"/>
    <property type="molecule type" value="Genomic_DNA"/>
</dbReference>
<evidence type="ECO:0000313" key="8">
    <source>
        <dbReference type="EMBL" id="KWX26061.1"/>
    </source>
</evidence>
<evidence type="ECO:0000256" key="6">
    <source>
        <dbReference type="ARBA" id="ARBA00023136"/>
    </source>
</evidence>
<dbReference type="GO" id="GO:0005886">
    <property type="term" value="C:plasma membrane"/>
    <property type="evidence" value="ECO:0007669"/>
    <property type="project" value="TreeGrafter"/>
</dbReference>
<comment type="caution">
    <text evidence="8">The sequence shown here is derived from an EMBL/GenBank/DDBJ whole genome shotgun (WGS) entry which is preliminary data.</text>
</comment>
<comment type="subcellular location">
    <subcellularLocation>
        <location evidence="1">Membrane</location>
        <topology evidence="1">Multi-pass membrane protein</topology>
    </subcellularLocation>
</comment>
<keyword evidence="5 7" id="KW-1133">Transmembrane helix</keyword>
<dbReference type="AlphaFoldDB" id="A0A132PUP4"/>
<keyword evidence="3" id="KW-0813">Transport</keyword>
<dbReference type="OrthoDB" id="3636885at2"/>
<dbReference type="InterPro" id="IPR038377">
    <property type="entry name" value="Na/Glc_symporter_sf"/>
</dbReference>
<accession>A0A132PUP4</accession>
<feature type="transmembrane region" description="Helical" evidence="7">
    <location>
        <begin position="409"/>
        <end position="428"/>
    </location>
</feature>
<dbReference type="GO" id="GO:0022857">
    <property type="term" value="F:transmembrane transporter activity"/>
    <property type="evidence" value="ECO:0007669"/>
    <property type="project" value="InterPro"/>
</dbReference>
<keyword evidence="4 7" id="KW-0812">Transmembrane</keyword>
<feature type="transmembrane region" description="Helical" evidence="7">
    <location>
        <begin position="6"/>
        <end position="23"/>
    </location>
</feature>
<dbReference type="PANTHER" id="PTHR48086">
    <property type="entry name" value="SODIUM/PROLINE SYMPORTER-RELATED"/>
    <property type="match status" value="1"/>
</dbReference>
<evidence type="ECO:0000256" key="2">
    <source>
        <dbReference type="ARBA" id="ARBA00006434"/>
    </source>
</evidence>
<evidence type="ECO:0000256" key="7">
    <source>
        <dbReference type="SAM" id="Phobius"/>
    </source>
</evidence>
<feature type="transmembrane region" description="Helical" evidence="7">
    <location>
        <begin position="186"/>
        <end position="210"/>
    </location>
</feature>
<dbReference type="PROSITE" id="PS50283">
    <property type="entry name" value="NA_SOLUT_SYMP_3"/>
    <property type="match status" value="1"/>
</dbReference>
<gene>
    <name evidence="8" type="ORF">AFM11_02115</name>
    <name evidence="9" type="ORF">AWC31_34895</name>
</gene>
<comment type="similarity">
    <text evidence="2">Belongs to the sodium:solute symporter (SSF) (TC 2.A.21) family.</text>
</comment>
<feature type="transmembrane region" description="Helical" evidence="7">
    <location>
        <begin position="44"/>
        <end position="65"/>
    </location>
</feature>
<reference evidence="8 10" key="1">
    <citation type="submission" date="2015-07" db="EMBL/GenBank/DDBJ databases">
        <title>A draft genome sequence of Mycobacterium wolinskyi.</title>
        <authorList>
            <person name="de Man T.J."/>
            <person name="Perry K.A."/>
            <person name="Coulliette A.D."/>
            <person name="Jensen B."/>
            <person name="Toney N.C."/>
            <person name="Limbago B.M."/>
            <person name="Noble-Wang J."/>
        </authorList>
    </citation>
    <scope>NUCLEOTIDE SEQUENCE [LARGE SCALE GENOMIC DNA]</scope>
    <source>
        <strain evidence="8 10">CDC_01</strain>
    </source>
</reference>
<dbReference type="PATRIC" id="fig|59750.3.peg.433"/>
<dbReference type="Gene3D" id="1.20.1730.10">
    <property type="entry name" value="Sodium/glucose cotransporter"/>
    <property type="match status" value="1"/>
</dbReference>
<organism evidence="8 10">
    <name type="scientific">Mycolicibacterium wolinskyi</name>
    <dbReference type="NCBI Taxonomy" id="59750"/>
    <lineage>
        <taxon>Bacteria</taxon>
        <taxon>Bacillati</taxon>
        <taxon>Actinomycetota</taxon>
        <taxon>Actinomycetes</taxon>
        <taxon>Mycobacteriales</taxon>
        <taxon>Mycobacteriaceae</taxon>
        <taxon>Mycolicibacterium</taxon>
    </lineage>
</organism>
<feature type="transmembrane region" description="Helical" evidence="7">
    <location>
        <begin position="230"/>
        <end position="249"/>
    </location>
</feature>
<name>A0A132PUP4_9MYCO</name>
<dbReference type="InterPro" id="IPR001734">
    <property type="entry name" value="Na/solute_symporter"/>
</dbReference>
<dbReference type="RefSeq" id="WP_067843081.1">
    <property type="nucleotide sequence ID" value="NZ_JACKUA010000032.1"/>
</dbReference>
<dbReference type="Proteomes" id="UP000193964">
    <property type="component" value="Unassembled WGS sequence"/>
</dbReference>
<proteinExistence type="inferred from homology"/>
<dbReference type="Proteomes" id="UP000070612">
    <property type="component" value="Unassembled WGS sequence"/>
</dbReference>
<keyword evidence="6 7" id="KW-0472">Membrane</keyword>
<dbReference type="EMBL" id="LQQA01000030">
    <property type="protein sequence ID" value="ORX11838.1"/>
    <property type="molecule type" value="Genomic_DNA"/>
</dbReference>
<evidence type="ECO:0000256" key="1">
    <source>
        <dbReference type="ARBA" id="ARBA00004141"/>
    </source>
</evidence>
<evidence type="ECO:0000313" key="10">
    <source>
        <dbReference type="Proteomes" id="UP000070612"/>
    </source>
</evidence>
<keyword evidence="10" id="KW-1185">Reference proteome</keyword>
<dbReference type="InterPro" id="IPR050277">
    <property type="entry name" value="Sodium:Solute_Symporter"/>
</dbReference>
<evidence type="ECO:0000313" key="9">
    <source>
        <dbReference type="EMBL" id="ORX11838.1"/>
    </source>
</evidence>
<feature type="transmembrane region" description="Helical" evidence="7">
    <location>
        <begin position="269"/>
        <end position="294"/>
    </location>
</feature>
<dbReference type="STRING" id="59750.AWC31_34895"/>
<feature type="transmembrane region" description="Helical" evidence="7">
    <location>
        <begin position="71"/>
        <end position="89"/>
    </location>
</feature>
<evidence type="ECO:0000256" key="3">
    <source>
        <dbReference type="ARBA" id="ARBA00022448"/>
    </source>
</evidence>
<protein>
    <submittedName>
        <fullName evidence="8">Sodium:solute symporter</fullName>
    </submittedName>
</protein>
<feature type="transmembrane region" description="Helical" evidence="7">
    <location>
        <begin position="116"/>
        <end position="135"/>
    </location>
</feature>
<evidence type="ECO:0000313" key="11">
    <source>
        <dbReference type="Proteomes" id="UP000193964"/>
    </source>
</evidence>
<dbReference type="PANTHER" id="PTHR48086:SF8">
    <property type="entry name" value="MONOCARBOXYLIC ACID PERMEASE"/>
    <property type="match status" value="1"/>
</dbReference>
<sequence length="477" mass="49951">MNALTVFIVIGLVAIGVLGVAGRRATKLDEWTVSGRSFRRWRSWFLQAGESLTTFSFLGLSGIAFGGGVSATFALAYLSISAIGLYFVAPRLWQLGKGRGYLTMADFFIDRFNSPVLGKVVAVVGAIFLLPYLELQITGLGLIVELATGSESSRGLSMVIASALVIVFVVWAGIRGVSRVAVLKDALMVVALLIVVGGVAFGITGIPDVFAQVHRDQPVLLTLSAPGYDTTFFLTAVVVTSIGAGLNVFPHLWPPVFAARSGEILRSNYTWLALYQLLLFAPIIVGLGAILILPADTTGNHVLLDTATHTLPDWLVAVVAISGASAAMVPAAAIAMGISTLVSRNLIKVGNEKTRMRMNTVVVAAAITLALVFGLGGASIASLLLLTYGGLTQLAPAILVALRGRVTVGAVPVLAGIVVGVLVVSWITFFEIPIGSWDSGFIALGPNLVVLIVAEAIRRRLPKPAGTTVKSEVPVVG</sequence>
<feature type="transmembrane region" description="Helical" evidence="7">
    <location>
        <begin position="358"/>
        <end position="377"/>
    </location>
</feature>
<feature type="transmembrane region" description="Helical" evidence="7">
    <location>
        <begin position="434"/>
        <end position="454"/>
    </location>
</feature>
<feature type="transmembrane region" description="Helical" evidence="7">
    <location>
        <begin position="383"/>
        <end position="402"/>
    </location>
</feature>